<dbReference type="InterPro" id="IPR051465">
    <property type="entry name" value="Cell_Envelope_Struct_Comp"/>
</dbReference>
<dbReference type="AlphaFoldDB" id="A0A021VNH6"/>
<organism evidence="2 3">
    <name type="scientific">Actinotalea ferrariae CF5-4</name>
    <dbReference type="NCBI Taxonomy" id="948458"/>
    <lineage>
        <taxon>Bacteria</taxon>
        <taxon>Bacillati</taxon>
        <taxon>Actinomycetota</taxon>
        <taxon>Actinomycetes</taxon>
        <taxon>Micrococcales</taxon>
        <taxon>Cellulomonadaceae</taxon>
        <taxon>Actinotalea</taxon>
    </lineage>
</organism>
<name>A0A021VNH6_9CELL</name>
<keyword evidence="3" id="KW-1185">Reference proteome</keyword>
<dbReference type="OrthoDB" id="9816550at2"/>
<dbReference type="EMBL" id="AXCW01000185">
    <property type="protein sequence ID" value="EYR62706.1"/>
    <property type="molecule type" value="Genomic_DNA"/>
</dbReference>
<proteinExistence type="predicted"/>
<evidence type="ECO:0000313" key="3">
    <source>
        <dbReference type="Proteomes" id="UP000019753"/>
    </source>
</evidence>
<gene>
    <name evidence="2" type="ORF">N866_05795</name>
</gene>
<dbReference type="PROSITE" id="PS51272">
    <property type="entry name" value="SLH"/>
    <property type="match status" value="3"/>
</dbReference>
<dbReference type="Pfam" id="PF00395">
    <property type="entry name" value="SLH"/>
    <property type="match status" value="3"/>
</dbReference>
<dbReference type="InterPro" id="IPR001119">
    <property type="entry name" value="SLH_dom"/>
</dbReference>
<evidence type="ECO:0000313" key="2">
    <source>
        <dbReference type="EMBL" id="EYR62706.1"/>
    </source>
</evidence>
<evidence type="ECO:0000259" key="1">
    <source>
        <dbReference type="PROSITE" id="PS51272"/>
    </source>
</evidence>
<feature type="domain" description="SLH" evidence="1">
    <location>
        <begin position="132"/>
        <end position="189"/>
    </location>
</feature>
<sequence>FANFHVTQGPWTGGFWDVPASSPFREEIAWLSATGVTTGYPDGSFQPTTEVTRETMAAFLYRLAGSPATTTTVRFTDVPATHRFAREISWLADQGITTGFTDGKFRPGEAVSRAAMAAFLHRYAGSPSTTAASSTFRDMPAGAPFSQEVGWAAQTGITTGFTDGSFRPGDAISRQAMAAFLYRFDALAG</sequence>
<comment type="caution">
    <text evidence="2">The sequence shown here is derived from an EMBL/GenBank/DDBJ whole genome shotgun (WGS) entry which is preliminary data.</text>
</comment>
<dbReference type="PANTHER" id="PTHR43308">
    <property type="entry name" value="OUTER MEMBRANE PROTEIN ALPHA-RELATED"/>
    <property type="match status" value="1"/>
</dbReference>
<feature type="domain" description="SLH" evidence="1">
    <location>
        <begin position="75"/>
        <end position="131"/>
    </location>
</feature>
<reference evidence="2 3" key="1">
    <citation type="submission" date="2014-01" db="EMBL/GenBank/DDBJ databases">
        <title>Actinotalea ferrariae CF5-4.</title>
        <authorList>
            <person name="Chen F."/>
            <person name="Li Y."/>
            <person name="Wang G."/>
        </authorList>
    </citation>
    <scope>NUCLEOTIDE SEQUENCE [LARGE SCALE GENOMIC DNA]</scope>
    <source>
        <strain evidence="2 3">CF5-4</strain>
    </source>
</reference>
<feature type="non-terminal residue" evidence="2">
    <location>
        <position position="1"/>
    </location>
</feature>
<dbReference type="PANTHER" id="PTHR43308:SF5">
    <property type="entry name" value="S-LAYER PROTEIN _ PEPTIDOGLYCAN ENDO-BETA-N-ACETYLGLUCOSAMINIDASE"/>
    <property type="match status" value="1"/>
</dbReference>
<protein>
    <recommendedName>
        <fullName evidence="1">SLH domain-containing protein</fullName>
    </recommendedName>
</protein>
<accession>A0A021VNH6</accession>
<dbReference type="RefSeq" id="WP_162177321.1">
    <property type="nucleotide sequence ID" value="NZ_AXCW01000185.1"/>
</dbReference>
<dbReference type="Proteomes" id="UP000019753">
    <property type="component" value="Unassembled WGS sequence"/>
</dbReference>
<feature type="domain" description="SLH" evidence="1">
    <location>
        <begin position="11"/>
        <end position="74"/>
    </location>
</feature>